<evidence type="ECO:0000313" key="2">
    <source>
        <dbReference type="Proteomes" id="UP001139031"/>
    </source>
</evidence>
<gene>
    <name evidence="1" type="ORF">K7C98_39175</name>
</gene>
<evidence type="ECO:0000313" key="1">
    <source>
        <dbReference type="EMBL" id="MBZ5715294.1"/>
    </source>
</evidence>
<dbReference type="RefSeq" id="WP_224197035.1">
    <property type="nucleotide sequence ID" value="NZ_JAIRAU010000056.1"/>
</dbReference>
<dbReference type="Proteomes" id="UP001139031">
    <property type="component" value="Unassembled WGS sequence"/>
</dbReference>
<sequence length="73" mass="7247">MPGSPVLLVEVSSRTGAVDPVLVEVDDVFPVSSGTDVVAGSANDEATGSGPTQPATSIASAMVAHVVGRIIEE</sequence>
<keyword evidence="2" id="KW-1185">Reference proteome</keyword>
<proteinExistence type="predicted"/>
<name>A0ABS7U4D1_9BACT</name>
<protein>
    <submittedName>
        <fullName evidence="1">Uncharacterized protein</fullName>
    </submittedName>
</protein>
<reference evidence="1" key="1">
    <citation type="submission" date="2021-08" db="EMBL/GenBank/DDBJ databases">
        <authorList>
            <person name="Stevens D.C."/>
        </authorList>
    </citation>
    <scope>NUCLEOTIDE SEQUENCE</scope>
    <source>
        <strain evidence="1">DSM 53165</strain>
    </source>
</reference>
<dbReference type="EMBL" id="JAIRAU010000056">
    <property type="protein sequence ID" value="MBZ5715294.1"/>
    <property type="molecule type" value="Genomic_DNA"/>
</dbReference>
<organism evidence="1 2">
    <name type="scientific">Nannocystis pusilla</name>
    <dbReference type="NCBI Taxonomy" id="889268"/>
    <lineage>
        <taxon>Bacteria</taxon>
        <taxon>Pseudomonadati</taxon>
        <taxon>Myxococcota</taxon>
        <taxon>Polyangia</taxon>
        <taxon>Nannocystales</taxon>
        <taxon>Nannocystaceae</taxon>
        <taxon>Nannocystis</taxon>
    </lineage>
</organism>
<comment type="caution">
    <text evidence="1">The sequence shown here is derived from an EMBL/GenBank/DDBJ whole genome shotgun (WGS) entry which is preliminary data.</text>
</comment>
<accession>A0ABS7U4D1</accession>